<gene>
    <name evidence="4" type="ORF">FRACA_3270003</name>
</gene>
<evidence type="ECO:0000259" key="3">
    <source>
        <dbReference type="Pfam" id="PF00685"/>
    </source>
</evidence>
<keyword evidence="2" id="KW-0325">Glycoprotein</keyword>
<dbReference type="InterPro" id="IPR037359">
    <property type="entry name" value="NST/OST"/>
</dbReference>
<keyword evidence="5" id="KW-1185">Reference proteome</keyword>
<accession>A0A2I2KUR5</accession>
<dbReference type="InterPro" id="IPR027417">
    <property type="entry name" value="P-loop_NTPase"/>
</dbReference>
<name>A0A2I2KUR5_9ACTN</name>
<evidence type="ECO:0000313" key="5">
    <source>
        <dbReference type="Proteomes" id="UP000234331"/>
    </source>
</evidence>
<dbReference type="AlphaFoldDB" id="A0A2I2KUR5"/>
<evidence type="ECO:0000256" key="2">
    <source>
        <dbReference type="ARBA" id="ARBA00023180"/>
    </source>
</evidence>
<feature type="domain" description="Sulfotransferase" evidence="3">
    <location>
        <begin position="57"/>
        <end position="159"/>
    </location>
</feature>
<keyword evidence="1 4" id="KW-0808">Transferase</keyword>
<dbReference type="EMBL" id="FZMO01000254">
    <property type="protein sequence ID" value="SNQ49392.1"/>
    <property type="molecule type" value="Genomic_DNA"/>
</dbReference>
<dbReference type="Gene3D" id="3.40.50.300">
    <property type="entry name" value="P-loop containing nucleotide triphosphate hydrolases"/>
    <property type="match status" value="1"/>
</dbReference>
<dbReference type="PANTHER" id="PTHR10605">
    <property type="entry name" value="HEPARAN SULFATE SULFOTRANSFERASE"/>
    <property type="match status" value="1"/>
</dbReference>
<dbReference type="SUPFAM" id="SSF52540">
    <property type="entry name" value="P-loop containing nucleoside triphosphate hydrolases"/>
    <property type="match status" value="1"/>
</dbReference>
<dbReference type="Pfam" id="PF00685">
    <property type="entry name" value="Sulfotransfer_1"/>
    <property type="match status" value="1"/>
</dbReference>
<evidence type="ECO:0000313" key="4">
    <source>
        <dbReference type="EMBL" id="SNQ49392.1"/>
    </source>
</evidence>
<sequence>MMAKPDFRVIGAPDAGTDLLVAGLRHRDAELAAGPDPHAPYLLADFEGLRRLHERSPYVRLVAVLRDPVARAYAHWSRMRAAGLETVDDFERALAVEGDRTTAAWDWTWRYRALGCYGAQLQRLTTLFTFGQVFLTPYARLWTEPAVVLDQVARFVGLAGAAGAGDGIAGASAGLPRVARVRSQVPVGSGAPVRSGAPAGDTAASGAAAWAPARLDSGVADRLRDHYSADHLLLEQVTRRRWEFGPDPG</sequence>
<dbReference type="InterPro" id="IPR000863">
    <property type="entry name" value="Sulfotransferase_dom"/>
</dbReference>
<dbReference type="Proteomes" id="UP000234331">
    <property type="component" value="Unassembled WGS sequence"/>
</dbReference>
<protein>
    <submittedName>
        <fullName evidence="4">Sulfotransferase family protein</fullName>
    </submittedName>
</protein>
<evidence type="ECO:0000256" key="1">
    <source>
        <dbReference type="ARBA" id="ARBA00022679"/>
    </source>
</evidence>
<proteinExistence type="predicted"/>
<dbReference type="GO" id="GO:0008146">
    <property type="term" value="F:sulfotransferase activity"/>
    <property type="evidence" value="ECO:0007669"/>
    <property type="project" value="InterPro"/>
</dbReference>
<organism evidence="4 5">
    <name type="scientific">Frankia canadensis</name>
    <dbReference type="NCBI Taxonomy" id="1836972"/>
    <lineage>
        <taxon>Bacteria</taxon>
        <taxon>Bacillati</taxon>
        <taxon>Actinomycetota</taxon>
        <taxon>Actinomycetes</taxon>
        <taxon>Frankiales</taxon>
        <taxon>Frankiaceae</taxon>
        <taxon>Frankia</taxon>
    </lineage>
</organism>
<dbReference type="PANTHER" id="PTHR10605:SF56">
    <property type="entry name" value="BIFUNCTIONAL HEPARAN SULFATE N-DEACETYLASE_N-SULFOTRANSFERASE"/>
    <property type="match status" value="1"/>
</dbReference>
<reference evidence="4 5" key="1">
    <citation type="submission" date="2017-06" db="EMBL/GenBank/DDBJ databases">
        <authorList>
            <person name="Kim H.J."/>
            <person name="Triplett B.A."/>
        </authorList>
    </citation>
    <scope>NUCLEOTIDE SEQUENCE [LARGE SCALE GENOMIC DNA]</scope>
    <source>
        <strain evidence="4">FRACA_ARgP5</strain>
    </source>
</reference>